<keyword evidence="1" id="KW-1133">Transmembrane helix</keyword>
<feature type="transmembrane region" description="Helical" evidence="1">
    <location>
        <begin position="7"/>
        <end position="25"/>
    </location>
</feature>
<gene>
    <name evidence="2" type="ORF">NMK71_05320</name>
</gene>
<comment type="caution">
    <text evidence="2">The sequence shown here is derived from an EMBL/GenBank/DDBJ whole genome shotgun (WGS) entry which is preliminary data.</text>
</comment>
<keyword evidence="1" id="KW-0812">Transmembrane</keyword>
<accession>A0A9X4RUM7</accession>
<evidence type="ECO:0000313" key="2">
    <source>
        <dbReference type="EMBL" id="MDG4945826.1"/>
    </source>
</evidence>
<dbReference type="Pfam" id="PF25589">
    <property type="entry name" value="DUF7935"/>
    <property type="match status" value="1"/>
</dbReference>
<dbReference type="InterPro" id="IPR057695">
    <property type="entry name" value="DUF7935"/>
</dbReference>
<protein>
    <submittedName>
        <fullName evidence="2">Uncharacterized protein</fullName>
    </submittedName>
</protein>
<sequence length="171" mass="20224">MNEVFEILKYILPMLIMGGIFYFLIEKFFAEETIRRKIELQLKDKELLTPQRMQAYERMALFLERIRPTNLVRRIEMPADADTYEYVLFNSVQEEFDHNLSQQIYMDPETWSVIFSAKNATQNFIKQCRETSEDPNSSEAFRSELIKRSVDGNSICNGALLQLQSDIQKQF</sequence>
<dbReference type="AlphaFoldDB" id="A0A9X4RUM7"/>
<keyword evidence="1" id="KW-0472">Membrane</keyword>
<keyword evidence="3" id="KW-1185">Reference proteome</keyword>
<evidence type="ECO:0000313" key="3">
    <source>
        <dbReference type="Proteomes" id="UP001152599"/>
    </source>
</evidence>
<dbReference type="Proteomes" id="UP001152599">
    <property type="component" value="Unassembled WGS sequence"/>
</dbReference>
<dbReference type="EMBL" id="JANCMU010000002">
    <property type="protein sequence ID" value="MDG4945826.1"/>
    <property type="molecule type" value="Genomic_DNA"/>
</dbReference>
<dbReference type="RefSeq" id="WP_304417875.1">
    <property type="nucleotide sequence ID" value="NZ_JANAIE010000010.1"/>
</dbReference>
<proteinExistence type="predicted"/>
<reference evidence="2" key="1">
    <citation type="submission" date="2022-07" db="EMBL/GenBank/DDBJ databases">
        <title>Description and genome-wide analysis of Profundicola chukchiensis gen. nov., sp. nov., marine bacteria isolated from bottom sediments of the Chukchi Sea.</title>
        <authorList>
            <person name="Romanenko L."/>
            <person name="Otstavnykh N."/>
            <person name="Kurilenko V."/>
            <person name="Eremeev V."/>
            <person name="Velansky P."/>
            <person name="Mikhailov V."/>
            <person name="Isaeva M."/>
        </authorList>
    </citation>
    <scope>NUCLEOTIDE SEQUENCE</scope>
    <source>
        <strain evidence="2">KMM 9713</strain>
    </source>
</reference>
<organism evidence="2 3">
    <name type="scientific">Profundicola chukchiensis</name>
    <dbReference type="NCBI Taxonomy" id="2961959"/>
    <lineage>
        <taxon>Bacteria</taxon>
        <taxon>Pseudomonadati</taxon>
        <taxon>Bacteroidota</taxon>
        <taxon>Flavobacteriia</taxon>
        <taxon>Flavobacteriales</taxon>
        <taxon>Weeksellaceae</taxon>
        <taxon>Profundicola</taxon>
    </lineage>
</organism>
<evidence type="ECO:0000256" key="1">
    <source>
        <dbReference type="SAM" id="Phobius"/>
    </source>
</evidence>
<name>A0A9X4RUM7_9FLAO</name>